<organism evidence="3 4">
    <name type="scientific">Acetoanaerobium noterae</name>
    <dbReference type="NCBI Taxonomy" id="745369"/>
    <lineage>
        <taxon>Bacteria</taxon>
        <taxon>Bacillati</taxon>
        <taxon>Bacillota</taxon>
        <taxon>Clostridia</taxon>
        <taxon>Peptostreptococcales</taxon>
        <taxon>Filifactoraceae</taxon>
        <taxon>Acetoanaerobium</taxon>
    </lineage>
</organism>
<evidence type="ECO:0000313" key="4">
    <source>
        <dbReference type="Proteomes" id="UP000243406"/>
    </source>
</evidence>
<dbReference type="SUPFAM" id="SSF50104">
    <property type="entry name" value="Translation proteins SH3-like domain"/>
    <property type="match status" value="1"/>
</dbReference>
<dbReference type="GO" id="GO:1990904">
    <property type="term" value="C:ribonucleoprotein complex"/>
    <property type="evidence" value="ECO:0007669"/>
    <property type="project" value="UniProtKB-KW"/>
</dbReference>
<accession>A0A1T5DB25</accession>
<name>A0A1T5DB25_9FIRM</name>
<dbReference type="Gene3D" id="2.30.30.30">
    <property type="match status" value="1"/>
</dbReference>
<sequence>MNGKIQIGQIVKSISGRDQNRYFIIVSIVDDKNVLISDGKLRKIQNPKLKKLKHLKLMPAVSGDMDKINYKDLQSQNAFIRKELEKLGYSNIREV</sequence>
<dbReference type="InterPro" id="IPR041985">
    <property type="entry name" value="Ribosomal_eL14_KOW"/>
</dbReference>
<keyword evidence="4" id="KW-1185">Reference proteome</keyword>
<evidence type="ECO:0000313" key="3">
    <source>
        <dbReference type="EMBL" id="SKB68821.1"/>
    </source>
</evidence>
<dbReference type="InterPro" id="IPR014722">
    <property type="entry name" value="Rib_uL2_dom2"/>
</dbReference>
<reference evidence="4" key="1">
    <citation type="submission" date="2017-02" db="EMBL/GenBank/DDBJ databases">
        <authorList>
            <person name="Varghese N."/>
            <person name="Submissions S."/>
        </authorList>
    </citation>
    <scope>NUCLEOTIDE SEQUENCE [LARGE SCALE GENOMIC DNA]</scope>
    <source>
        <strain evidence="4">ATCC 35199</strain>
    </source>
</reference>
<dbReference type="EMBL" id="FUYN01000008">
    <property type="protein sequence ID" value="SKB68821.1"/>
    <property type="molecule type" value="Genomic_DNA"/>
</dbReference>
<dbReference type="AlphaFoldDB" id="A0A1T5DB25"/>
<gene>
    <name evidence="3" type="ORF">SAMN02745120_2680</name>
</gene>
<keyword evidence="2" id="KW-0687">Ribonucleoprotein</keyword>
<dbReference type="RefSeq" id="WP_013362387.1">
    <property type="nucleotide sequence ID" value="NZ_CP154629.1"/>
</dbReference>
<dbReference type="Proteomes" id="UP000243406">
    <property type="component" value="Unassembled WGS sequence"/>
</dbReference>
<evidence type="ECO:0000256" key="2">
    <source>
        <dbReference type="ARBA" id="ARBA00023274"/>
    </source>
</evidence>
<dbReference type="GeneID" id="35557712"/>
<evidence type="ECO:0008006" key="5">
    <source>
        <dbReference type="Google" id="ProtNLM"/>
    </source>
</evidence>
<dbReference type="GO" id="GO:0005840">
    <property type="term" value="C:ribosome"/>
    <property type="evidence" value="ECO:0007669"/>
    <property type="project" value="UniProtKB-KW"/>
</dbReference>
<keyword evidence="1" id="KW-0689">Ribosomal protein</keyword>
<dbReference type="InterPro" id="IPR008991">
    <property type="entry name" value="Translation_prot_SH3-like_sf"/>
</dbReference>
<dbReference type="CDD" id="cd06088">
    <property type="entry name" value="KOW_RPL14"/>
    <property type="match status" value="1"/>
</dbReference>
<dbReference type="OrthoDB" id="1683515at2"/>
<protein>
    <recommendedName>
        <fullName evidence="5">Ribosomal protein L14E/L6E/L27E</fullName>
    </recommendedName>
</protein>
<proteinExistence type="predicted"/>
<evidence type="ECO:0000256" key="1">
    <source>
        <dbReference type="ARBA" id="ARBA00022980"/>
    </source>
</evidence>